<feature type="region of interest" description="Disordered" evidence="14">
    <location>
        <begin position="123"/>
        <end position="148"/>
    </location>
</feature>
<comment type="pathway">
    <text evidence="2 13">Glycolipid biosynthesis; lipid IV(A) biosynthesis; lipid IV(A) from (3R)-3-hydroxytetradecanoyl-[acyl-carrier-protein] and UDP-N-acetyl-alpha-D-glucosamine: step 6/6.</text>
</comment>
<keyword evidence="6 13" id="KW-0441">Lipid A biosynthesis</keyword>
<evidence type="ECO:0000256" key="14">
    <source>
        <dbReference type="SAM" id="MobiDB-lite"/>
    </source>
</evidence>
<evidence type="ECO:0000313" key="15">
    <source>
        <dbReference type="EMBL" id="EGV20570.1"/>
    </source>
</evidence>
<evidence type="ECO:0000256" key="7">
    <source>
        <dbReference type="ARBA" id="ARBA00022679"/>
    </source>
</evidence>
<dbReference type="AlphaFoldDB" id="F9U5Z7"/>
<reference evidence="15 16" key="1">
    <citation type="submission" date="2011-06" db="EMBL/GenBank/DDBJ databases">
        <title>The draft genome of Thiocapsa marina 5811.</title>
        <authorList>
            <consortium name="US DOE Joint Genome Institute (JGI-PGF)"/>
            <person name="Lucas S."/>
            <person name="Han J."/>
            <person name="Cheng J.-F."/>
            <person name="Goodwin L."/>
            <person name="Pitluck S."/>
            <person name="Peters L."/>
            <person name="Land M.L."/>
            <person name="Hauser L."/>
            <person name="Vogl K."/>
            <person name="Liu Z."/>
            <person name="Imhoff J."/>
            <person name="Thiel V."/>
            <person name="Frigaard N.-U."/>
            <person name="Bryant D."/>
            <person name="Woyke T.J."/>
        </authorList>
    </citation>
    <scope>NUCLEOTIDE SEQUENCE [LARGE SCALE GENOMIC DNA]</scope>
    <source>
        <strain evidence="15 16">5811</strain>
    </source>
</reference>
<evidence type="ECO:0000256" key="4">
    <source>
        <dbReference type="ARBA" id="ARBA00016436"/>
    </source>
</evidence>
<evidence type="ECO:0000256" key="8">
    <source>
        <dbReference type="ARBA" id="ARBA00022741"/>
    </source>
</evidence>
<keyword evidence="7 13" id="KW-0808">Transferase</keyword>
<evidence type="ECO:0000256" key="6">
    <source>
        <dbReference type="ARBA" id="ARBA00022556"/>
    </source>
</evidence>
<dbReference type="NCBIfam" id="TIGR00682">
    <property type="entry name" value="lpxK"/>
    <property type="match status" value="1"/>
</dbReference>
<name>F9U5Z7_9GAMM</name>
<sequence length="372" mass="40334">MPLRTRFRLCRRRAARLARRCVEPRAPRHTREGLGAQVVDPNAIWYGRHPLGLVLAPLSWLYCLVIQLRRLGYRKGWLASRRLPVPVVVVGNLTVGGTGKTPAVLALAGLLRARGRRPAIITRGYGSRRGGRGSAAPRRVPPDGEPADFGDEPVLLARRSGCPVVAGPDRVAAGALALARGDVDILLADDGLQHYRLARDIEIALVDGARGLGNGRCLPAGPLREPRGRLDTVDLVLTNGDGSGIDKDGGYRMRLVPGEAVNLRNPSISAPIADFLGRPVFAVAAIGNPERFFAMLRGLGLEVEGRAYPDHYPFAPSDLAAWPPCAVLMTEKDAVKCKSFAGEDHWFLPVEAELDKAFVEAFFRKLEAQTHV</sequence>
<evidence type="ECO:0000256" key="3">
    <source>
        <dbReference type="ARBA" id="ARBA00012071"/>
    </source>
</evidence>
<accession>F9U5Z7</accession>
<evidence type="ECO:0000256" key="1">
    <source>
        <dbReference type="ARBA" id="ARBA00002274"/>
    </source>
</evidence>
<comment type="function">
    <text evidence="1 13">Transfers the gamma-phosphate of ATP to the 4'-position of a tetraacyldisaccharide 1-phosphate intermediate (termed DS-1-P) to form tetraacyldisaccharide 1,4'-bis-phosphate (lipid IVA).</text>
</comment>
<organism evidence="15 16">
    <name type="scientific">Thiocapsa marina 5811</name>
    <dbReference type="NCBI Taxonomy" id="768671"/>
    <lineage>
        <taxon>Bacteria</taxon>
        <taxon>Pseudomonadati</taxon>
        <taxon>Pseudomonadota</taxon>
        <taxon>Gammaproteobacteria</taxon>
        <taxon>Chromatiales</taxon>
        <taxon>Chromatiaceae</taxon>
        <taxon>Thiocapsa</taxon>
    </lineage>
</organism>
<dbReference type="eggNOG" id="COG1663">
    <property type="taxonomic scope" value="Bacteria"/>
</dbReference>
<dbReference type="EC" id="2.7.1.130" evidence="3 13"/>
<proteinExistence type="inferred from homology"/>
<dbReference type="PANTHER" id="PTHR42724">
    <property type="entry name" value="TETRAACYLDISACCHARIDE 4'-KINASE"/>
    <property type="match status" value="1"/>
</dbReference>
<keyword evidence="10 13" id="KW-0067">ATP-binding</keyword>
<dbReference type="GO" id="GO:0005886">
    <property type="term" value="C:plasma membrane"/>
    <property type="evidence" value="ECO:0007669"/>
    <property type="project" value="TreeGrafter"/>
</dbReference>
<dbReference type="GO" id="GO:0005524">
    <property type="term" value="F:ATP binding"/>
    <property type="evidence" value="ECO:0007669"/>
    <property type="project" value="UniProtKB-UniRule"/>
</dbReference>
<evidence type="ECO:0000256" key="2">
    <source>
        <dbReference type="ARBA" id="ARBA00004870"/>
    </source>
</evidence>
<keyword evidence="11 13" id="KW-0443">Lipid metabolism</keyword>
<dbReference type="GO" id="GO:0009244">
    <property type="term" value="P:lipopolysaccharide core region biosynthetic process"/>
    <property type="evidence" value="ECO:0007669"/>
    <property type="project" value="TreeGrafter"/>
</dbReference>
<protein>
    <recommendedName>
        <fullName evidence="4 13">Tetraacyldisaccharide 4'-kinase</fullName>
        <ecNumber evidence="3 13">2.7.1.130</ecNumber>
    </recommendedName>
    <alternativeName>
        <fullName evidence="12 13">Lipid A 4'-kinase</fullName>
    </alternativeName>
</protein>
<dbReference type="InterPro" id="IPR003758">
    <property type="entry name" value="LpxK"/>
</dbReference>
<gene>
    <name evidence="13" type="primary">lpxK</name>
    <name evidence="15" type="ORF">ThimaDRAFT_0348</name>
</gene>
<dbReference type="GO" id="GO:0009245">
    <property type="term" value="P:lipid A biosynthetic process"/>
    <property type="evidence" value="ECO:0007669"/>
    <property type="project" value="UniProtKB-UniRule"/>
</dbReference>
<keyword evidence="5 13" id="KW-0444">Lipid biosynthesis</keyword>
<feature type="binding site" evidence="13">
    <location>
        <begin position="94"/>
        <end position="101"/>
    </location>
    <ligand>
        <name>ATP</name>
        <dbReference type="ChEBI" id="CHEBI:30616"/>
    </ligand>
</feature>
<comment type="similarity">
    <text evidence="13">Belongs to the LpxK family.</text>
</comment>
<keyword evidence="16" id="KW-1185">Reference proteome</keyword>
<evidence type="ECO:0000256" key="13">
    <source>
        <dbReference type="HAMAP-Rule" id="MF_00409"/>
    </source>
</evidence>
<dbReference type="PANTHER" id="PTHR42724:SF1">
    <property type="entry name" value="TETRAACYLDISACCHARIDE 4'-KINASE, MITOCHONDRIAL-RELATED"/>
    <property type="match status" value="1"/>
</dbReference>
<evidence type="ECO:0000313" key="16">
    <source>
        <dbReference type="Proteomes" id="UP000005459"/>
    </source>
</evidence>
<dbReference type="PATRIC" id="fig|768671.3.peg.390"/>
<keyword evidence="8 13" id="KW-0547">Nucleotide-binding</keyword>
<dbReference type="InterPro" id="IPR027417">
    <property type="entry name" value="P-loop_NTPase"/>
</dbReference>
<comment type="catalytic activity">
    <reaction evidence="13">
        <text>a lipid A disaccharide + ATP = a lipid IVA + ADP + H(+)</text>
        <dbReference type="Rhea" id="RHEA:67840"/>
        <dbReference type="ChEBI" id="CHEBI:15378"/>
        <dbReference type="ChEBI" id="CHEBI:30616"/>
        <dbReference type="ChEBI" id="CHEBI:176343"/>
        <dbReference type="ChEBI" id="CHEBI:176425"/>
        <dbReference type="ChEBI" id="CHEBI:456216"/>
        <dbReference type="EC" id="2.7.1.130"/>
    </reaction>
</comment>
<evidence type="ECO:0000256" key="12">
    <source>
        <dbReference type="ARBA" id="ARBA00029757"/>
    </source>
</evidence>
<keyword evidence="9 13" id="KW-0418">Kinase</keyword>
<evidence type="ECO:0000256" key="9">
    <source>
        <dbReference type="ARBA" id="ARBA00022777"/>
    </source>
</evidence>
<dbReference type="STRING" id="768671.ThimaDRAFT_0348"/>
<dbReference type="Pfam" id="PF02606">
    <property type="entry name" value="LpxK"/>
    <property type="match status" value="1"/>
</dbReference>
<evidence type="ECO:0000256" key="11">
    <source>
        <dbReference type="ARBA" id="ARBA00023098"/>
    </source>
</evidence>
<dbReference type="HAMAP" id="MF_00409">
    <property type="entry name" value="LpxK"/>
    <property type="match status" value="1"/>
</dbReference>
<dbReference type="Proteomes" id="UP000005459">
    <property type="component" value="Unassembled WGS sequence"/>
</dbReference>
<dbReference type="OrthoDB" id="9766423at2"/>
<dbReference type="SUPFAM" id="SSF52540">
    <property type="entry name" value="P-loop containing nucleoside triphosphate hydrolases"/>
    <property type="match status" value="1"/>
</dbReference>
<evidence type="ECO:0000256" key="5">
    <source>
        <dbReference type="ARBA" id="ARBA00022516"/>
    </source>
</evidence>
<dbReference type="EMBL" id="AFWV01000001">
    <property type="protein sequence ID" value="EGV20570.1"/>
    <property type="molecule type" value="Genomic_DNA"/>
</dbReference>
<evidence type="ECO:0000256" key="10">
    <source>
        <dbReference type="ARBA" id="ARBA00022840"/>
    </source>
</evidence>
<dbReference type="GO" id="GO:0009029">
    <property type="term" value="F:lipid-A 4'-kinase activity"/>
    <property type="evidence" value="ECO:0007669"/>
    <property type="project" value="UniProtKB-UniRule"/>
</dbReference>
<dbReference type="UniPathway" id="UPA00359">
    <property type="reaction ID" value="UER00482"/>
</dbReference>